<evidence type="ECO:0000313" key="4">
    <source>
        <dbReference type="Proteomes" id="UP000054937"/>
    </source>
</evidence>
<dbReference type="AlphaFoldDB" id="A0A0V0QXY8"/>
<evidence type="ECO:0000256" key="2">
    <source>
        <dbReference type="SAM" id="MobiDB-lite"/>
    </source>
</evidence>
<dbReference type="InParanoid" id="A0A0V0QXY8"/>
<proteinExistence type="predicted"/>
<protein>
    <recommendedName>
        <fullName evidence="5">Homeodomain protein</fullName>
    </recommendedName>
</protein>
<accession>A0A0V0QXY8</accession>
<sequence>MFQPPGTPYQFDSNNQTPYQYMPQYQSHPYYPPPNPYYQQQPYQQYQQKYPNNQYYYNNNQQQLQQQYVQKKHQNFGSSNLNTVSHQQQSNGMKQILNRSPIKQVSYFDLLQQSIAFYEQKHTMLAENLAQKSGSSYTLYEDLKLITLLNSKDENKMSSKEIAEEGVINRTQDSIKTRYRNYLKDLREKDFNQIYQYIKQQKTVEGYIVFDKYQDGKKYIKSIQQQDPRFTNYNQTSKNQNQIQQAEGQELDIQLHKQLHGANFNPQNSAMRNISLKRRQIFKIEDDENEEDKEQDIPENQFENEINLNEGEQLENFEQLEKKSTVSKKAKTHKNSDFLQQQQQQQLQNQNQNQVYNKRIQTFQLLDKKQQQDAEELDIVLTVCGNWLRIPKKDLIMYLNQLSGDLNLLNDYLNSADESMLWNEEDDEILIQSIEQLNSEVEKIENKSKQNQENLDELGNENQGQSNQEYKLFSQEIKLFLKYKGAYSVKQRIQYLELVPKFDISVIENLADKSLQEQK</sequence>
<dbReference type="Proteomes" id="UP000054937">
    <property type="component" value="Unassembled WGS sequence"/>
</dbReference>
<feature type="region of interest" description="Disordered" evidence="2">
    <location>
        <begin position="323"/>
        <end position="346"/>
    </location>
</feature>
<organism evidence="3 4">
    <name type="scientific">Pseudocohnilembus persalinus</name>
    <name type="common">Ciliate</name>
    <dbReference type="NCBI Taxonomy" id="266149"/>
    <lineage>
        <taxon>Eukaryota</taxon>
        <taxon>Sar</taxon>
        <taxon>Alveolata</taxon>
        <taxon>Ciliophora</taxon>
        <taxon>Intramacronucleata</taxon>
        <taxon>Oligohymenophorea</taxon>
        <taxon>Scuticociliatia</taxon>
        <taxon>Philasterida</taxon>
        <taxon>Pseudocohnilembidae</taxon>
        <taxon>Pseudocohnilembus</taxon>
    </lineage>
</organism>
<reference evidence="3 4" key="1">
    <citation type="journal article" date="2015" name="Sci. Rep.">
        <title>Genome of the facultative scuticociliatosis pathogen Pseudocohnilembus persalinus provides insight into its virulence through horizontal gene transfer.</title>
        <authorList>
            <person name="Xiong J."/>
            <person name="Wang G."/>
            <person name="Cheng J."/>
            <person name="Tian M."/>
            <person name="Pan X."/>
            <person name="Warren A."/>
            <person name="Jiang C."/>
            <person name="Yuan D."/>
            <person name="Miao W."/>
        </authorList>
    </citation>
    <scope>NUCLEOTIDE SEQUENCE [LARGE SCALE GENOMIC DNA]</scope>
    <source>
        <strain evidence="3">36N120E</strain>
    </source>
</reference>
<gene>
    <name evidence="3" type="ORF">PPERSA_07188</name>
</gene>
<dbReference type="EMBL" id="LDAU01000090">
    <property type="protein sequence ID" value="KRX07025.1"/>
    <property type="molecule type" value="Genomic_DNA"/>
</dbReference>
<keyword evidence="4" id="KW-1185">Reference proteome</keyword>
<feature type="coiled-coil region" evidence="1">
    <location>
        <begin position="427"/>
        <end position="461"/>
    </location>
</feature>
<evidence type="ECO:0000313" key="3">
    <source>
        <dbReference type="EMBL" id="KRX07025.1"/>
    </source>
</evidence>
<dbReference type="OrthoDB" id="10666088at2759"/>
<evidence type="ECO:0008006" key="5">
    <source>
        <dbReference type="Google" id="ProtNLM"/>
    </source>
</evidence>
<evidence type="ECO:0000256" key="1">
    <source>
        <dbReference type="SAM" id="Coils"/>
    </source>
</evidence>
<name>A0A0V0QXY8_PSEPJ</name>
<comment type="caution">
    <text evidence="3">The sequence shown here is derived from an EMBL/GenBank/DDBJ whole genome shotgun (WGS) entry which is preliminary data.</text>
</comment>
<keyword evidence="1" id="KW-0175">Coiled coil</keyword>